<evidence type="ECO:0000313" key="4">
    <source>
        <dbReference type="EMBL" id="MBB4704121.1"/>
    </source>
</evidence>
<proteinExistence type="predicted"/>
<dbReference type="SUPFAM" id="SSF50475">
    <property type="entry name" value="FMN-binding split barrel"/>
    <property type="match status" value="1"/>
</dbReference>
<dbReference type="InterPro" id="IPR012349">
    <property type="entry name" value="Split_barrel_FMN-bd"/>
</dbReference>
<dbReference type="PANTHER" id="PTHR35176:SF4">
    <property type="entry name" value="PYRIDOXAMINE 5'-PHOSPHATE OXIDASE-RELATED FMN-BINDING"/>
    <property type="match status" value="1"/>
</dbReference>
<dbReference type="Gene3D" id="2.30.110.10">
    <property type="entry name" value="Electron Transport, Fmn-binding Protein, Chain A"/>
    <property type="match status" value="1"/>
</dbReference>
<keyword evidence="5" id="KW-1185">Reference proteome</keyword>
<comment type="caution">
    <text evidence="4">The sequence shown here is derived from an EMBL/GenBank/DDBJ whole genome shotgun (WGS) entry which is preliminary data.</text>
</comment>
<dbReference type="Pfam" id="PF01243">
    <property type="entry name" value="PNPOx_N"/>
    <property type="match status" value="1"/>
</dbReference>
<dbReference type="GO" id="GO:0070967">
    <property type="term" value="F:coenzyme F420 binding"/>
    <property type="evidence" value="ECO:0007669"/>
    <property type="project" value="TreeGrafter"/>
</dbReference>
<dbReference type="PANTHER" id="PTHR35176">
    <property type="entry name" value="HEME OXYGENASE HI_0854-RELATED"/>
    <property type="match status" value="1"/>
</dbReference>
<organism evidence="4 5">
    <name type="scientific">Sphaerisporangium siamense</name>
    <dbReference type="NCBI Taxonomy" id="795645"/>
    <lineage>
        <taxon>Bacteria</taxon>
        <taxon>Bacillati</taxon>
        <taxon>Actinomycetota</taxon>
        <taxon>Actinomycetes</taxon>
        <taxon>Streptosporangiales</taxon>
        <taxon>Streptosporangiaceae</taxon>
        <taxon>Sphaerisporangium</taxon>
    </lineage>
</organism>
<evidence type="ECO:0000313" key="5">
    <source>
        <dbReference type="Proteomes" id="UP000542210"/>
    </source>
</evidence>
<evidence type="ECO:0000256" key="2">
    <source>
        <dbReference type="SAM" id="MobiDB-lite"/>
    </source>
</evidence>
<dbReference type="InterPro" id="IPR052019">
    <property type="entry name" value="F420H2_bilvrd_red/Heme_oxyg"/>
</dbReference>
<evidence type="ECO:0000256" key="1">
    <source>
        <dbReference type="ARBA" id="ARBA00023002"/>
    </source>
</evidence>
<sequence>MTGQEPVTELDRRYSAEDAAPTPWAEARAGLAEAEVYWLSTVRGDGRPHVTPLIAVWAEGALYFCTGVGERKAANLADNPCCALTTGANALREGVDLVLEGRAEPATDETLLGRVAEAYVRKYGEGWRFAVRDGAFHGEGGRALVYRVAPVTAFAFAKGPYAQTRYRF</sequence>
<dbReference type="EMBL" id="JACHND010000001">
    <property type="protein sequence ID" value="MBB4704121.1"/>
    <property type="molecule type" value="Genomic_DNA"/>
</dbReference>
<feature type="domain" description="Pyridoxamine 5'-phosphate oxidase N-terminal" evidence="3">
    <location>
        <begin position="25"/>
        <end position="125"/>
    </location>
</feature>
<protein>
    <submittedName>
        <fullName evidence="4">Nitroimidazol reductase NimA-like FMN-containing flavoprotein (Pyridoxamine 5'-phosphate oxidase superfamily)</fullName>
    </submittedName>
</protein>
<gene>
    <name evidence="4" type="ORF">BJ982_005665</name>
</gene>
<dbReference type="GO" id="GO:0005829">
    <property type="term" value="C:cytosol"/>
    <property type="evidence" value="ECO:0007669"/>
    <property type="project" value="TreeGrafter"/>
</dbReference>
<accession>A0A7W7DEC4</accession>
<dbReference type="AlphaFoldDB" id="A0A7W7DEC4"/>
<dbReference type="RefSeq" id="WP_184884969.1">
    <property type="nucleotide sequence ID" value="NZ_BOOV01000002.1"/>
</dbReference>
<dbReference type="GO" id="GO:0016627">
    <property type="term" value="F:oxidoreductase activity, acting on the CH-CH group of donors"/>
    <property type="evidence" value="ECO:0007669"/>
    <property type="project" value="TreeGrafter"/>
</dbReference>
<dbReference type="InterPro" id="IPR011576">
    <property type="entry name" value="Pyridox_Oxase_N"/>
</dbReference>
<dbReference type="Proteomes" id="UP000542210">
    <property type="component" value="Unassembled WGS sequence"/>
</dbReference>
<evidence type="ECO:0000259" key="3">
    <source>
        <dbReference type="Pfam" id="PF01243"/>
    </source>
</evidence>
<keyword evidence="1" id="KW-0560">Oxidoreductase</keyword>
<reference evidence="4 5" key="1">
    <citation type="submission" date="2020-08" db="EMBL/GenBank/DDBJ databases">
        <title>Sequencing the genomes of 1000 actinobacteria strains.</title>
        <authorList>
            <person name="Klenk H.-P."/>
        </authorList>
    </citation>
    <scope>NUCLEOTIDE SEQUENCE [LARGE SCALE GENOMIC DNA]</scope>
    <source>
        <strain evidence="4 5">DSM 45784</strain>
    </source>
</reference>
<name>A0A7W7DEC4_9ACTN</name>
<feature type="region of interest" description="Disordered" evidence="2">
    <location>
        <begin position="1"/>
        <end position="21"/>
    </location>
</feature>